<evidence type="ECO:0000313" key="6">
    <source>
        <dbReference type="EMBL" id="MEQ2299254.1"/>
    </source>
</evidence>
<protein>
    <recommendedName>
        <fullName evidence="5">LRRNT domain-containing protein</fullName>
    </recommendedName>
</protein>
<keyword evidence="4" id="KW-0325">Glycoprotein</keyword>
<feature type="non-terminal residue" evidence="6">
    <location>
        <position position="1"/>
    </location>
</feature>
<organism evidence="6 7">
    <name type="scientific">Ameca splendens</name>
    <dbReference type="NCBI Taxonomy" id="208324"/>
    <lineage>
        <taxon>Eukaryota</taxon>
        <taxon>Metazoa</taxon>
        <taxon>Chordata</taxon>
        <taxon>Craniata</taxon>
        <taxon>Vertebrata</taxon>
        <taxon>Euteleostomi</taxon>
        <taxon>Actinopterygii</taxon>
        <taxon>Neopterygii</taxon>
        <taxon>Teleostei</taxon>
        <taxon>Neoteleostei</taxon>
        <taxon>Acanthomorphata</taxon>
        <taxon>Ovalentaria</taxon>
        <taxon>Atherinomorphae</taxon>
        <taxon>Cyprinodontiformes</taxon>
        <taxon>Goodeidae</taxon>
        <taxon>Ameca</taxon>
    </lineage>
</organism>
<dbReference type="Proteomes" id="UP001469553">
    <property type="component" value="Unassembled WGS sequence"/>
</dbReference>
<feature type="domain" description="LRRNT" evidence="5">
    <location>
        <begin position="192"/>
        <end position="225"/>
    </location>
</feature>
<dbReference type="SMART" id="SM00013">
    <property type="entry name" value="LRRNT"/>
    <property type="match status" value="1"/>
</dbReference>
<comment type="caution">
    <text evidence="6">The sequence shown here is derived from an EMBL/GenBank/DDBJ whole genome shotgun (WGS) entry which is preliminary data.</text>
</comment>
<keyword evidence="1" id="KW-0433">Leucine-rich repeat</keyword>
<evidence type="ECO:0000256" key="3">
    <source>
        <dbReference type="ARBA" id="ARBA00022737"/>
    </source>
</evidence>
<dbReference type="EMBL" id="JAHRIP010047901">
    <property type="protein sequence ID" value="MEQ2299254.1"/>
    <property type="molecule type" value="Genomic_DNA"/>
</dbReference>
<dbReference type="PANTHER" id="PTHR45712:SF22">
    <property type="entry name" value="INSULIN-LIKE GROWTH FACTOR-BINDING PROTEIN COMPLEX ACID LABILE SUBUNIT"/>
    <property type="match status" value="1"/>
</dbReference>
<dbReference type="Gene3D" id="3.80.10.10">
    <property type="entry name" value="Ribonuclease Inhibitor"/>
    <property type="match status" value="1"/>
</dbReference>
<sequence length="313" mass="35122">KLDRDNKVPGLVSLMESRCAARWRVDRVCSEEAEVMESSCCQWSLTEYPNSNSWYEKVKAGKESIIQSSSQEAHENSGGAAEIHSSADRISCALHRIRKSLLKEKVAIRCIAYSMPQGDTAHMLKKVFSKCCSEGDSSTVDMDFPKHSILQAFCVMLLAWMLVRCQNPVKPEEEEEEEAMKEADNATLTTTECPLECSCTADGTVDCAGVDLTEFPEELPDKIRRLSLQNNKIKKITVEHISHLHQLETLNLQNNWLTTEGLEAEGFEMLEQLAYLYLANNKVGLKANKMASAWDAKNKRIELSSGMLLSFAF</sequence>
<keyword evidence="7" id="KW-1185">Reference proteome</keyword>
<name>A0ABV0Z055_9TELE</name>
<evidence type="ECO:0000256" key="4">
    <source>
        <dbReference type="ARBA" id="ARBA00023180"/>
    </source>
</evidence>
<dbReference type="SUPFAM" id="SSF52058">
    <property type="entry name" value="L domain-like"/>
    <property type="match status" value="1"/>
</dbReference>
<dbReference type="InterPro" id="IPR001611">
    <property type="entry name" value="Leu-rich_rpt"/>
</dbReference>
<dbReference type="InterPro" id="IPR032675">
    <property type="entry name" value="LRR_dom_sf"/>
</dbReference>
<evidence type="ECO:0000259" key="5">
    <source>
        <dbReference type="SMART" id="SM00013"/>
    </source>
</evidence>
<dbReference type="PANTHER" id="PTHR45712">
    <property type="entry name" value="AGAP008170-PA"/>
    <property type="match status" value="1"/>
</dbReference>
<gene>
    <name evidence="6" type="ORF">AMECASPLE_013424</name>
</gene>
<dbReference type="InterPro" id="IPR000372">
    <property type="entry name" value="LRRNT"/>
</dbReference>
<evidence type="ECO:0000256" key="2">
    <source>
        <dbReference type="ARBA" id="ARBA00022729"/>
    </source>
</evidence>
<keyword evidence="2" id="KW-0732">Signal</keyword>
<reference evidence="6 7" key="1">
    <citation type="submission" date="2021-06" db="EMBL/GenBank/DDBJ databases">
        <authorList>
            <person name="Palmer J.M."/>
        </authorList>
    </citation>
    <scope>NUCLEOTIDE SEQUENCE [LARGE SCALE GENOMIC DNA]</scope>
    <source>
        <strain evidence="6 7">AS_MEX2019</strain>
        <tissue evidence="6">Muscle</tissue>
    </source>
</reference>
<proteinExistence type="predicted"/>
<dbReference type="Pfam" id="PF13855">
    <property type="entry name" value="LRR_8"/>
    <property type="match status" value="1"/>
</dbReference>
<evidence type="ECO:0000256" key="1">
    <source>
        <dbReference type="ARBA" id="ARBA00022614"/>
    </source>
</evidence>
<evidence type="ECO:0000313" key="7">
    <source>
        <dbReference type="Proteomes" id="UP001469553"/>
    </source>
</evidence>
<dbReference type="Pfam" id="PF01462">
    <property type="entry name" value="LRRNT"/>
    <property type="match status" value="1"/>
</dbReference>
<keyword evidence="3" id="KW-0677">Repeat</keyword>
<accession>A0ABV0Z055</accession>
<dbReference type="InterPro" id="IPR050333">
    <property type="entry name" value="SLRP"/>
</dbReference>